<reference evidence="7" key="1">
    <citation type="submission" date="2014-07" db="EMBL/GenBank/DDBJ databases">
        <title>Methanogenic archaea and the global carbon cycle.</title>
        <authorList>
            <person name="Henriksen J.R."/>
            <person name="Luke J."/>
            <person name="Reinhart S."/>
            <person name="Benedict M.N."/>
            <person name="Youngblut N.D."/>
            <person name="Metcalf M.E."/>
            <person name="Whitaker R.J."/>
            <person name="Metcalf W.W."/>
        </authorList>
    </citation>
    <scope>NUCLEOTIDE SEQUENCE [LARGE SCALE GENOMIC DNA]</scope>
    <source>
        <strain evidence="7">3</strain>
    </source>
</reference>
<feature type="compositionally biased region" description="Basic and acidic residues" evidence="4">
    <location>
        <begin position="49"/>
        <end position="58"/>
    </location>
</feature>
<dbReference type="Pfam" id="PF00891">
    <property type="entry name" value="Methyltransf_2"/>
    <property type="match status" value="1"/>
</dbReference>
<proteinExistence type="predicted"/>
<feature type="compositionally biased region" description="Basic and acidic residues" evidence="4">
    <location>
        <begin position="19"/>
        <end position="29"/>
    </location>
</feature>
<feature type="region of interest" description="Disordered" evidence="4">
    <location>
        <begin position="163"/>
        <end position="192"/>
    </location>
</feature>
<keyword evidence="2" id="KW-0808">Transferase</keyword>
<dbReference type="Proteomes" id="UP000033066">
    <property type="component" value="Chromosome"/>
</dbReference>
<protein>
    <submittedName>
        <fullName evidence="7">O-methyltransferase</fullName>
    </submittedName>
</protein>
<dbReference type="InterPro" id="IPR036388">
    <property type="entry name" value="WH-like_DNA-bd_sf"/>
</dbReference>
<dbReference type="InterPro" id="IPR029063">
    <property type="entry name" value="SAM-dependent_MTases_sf"/>
</dbReference>
<keyword evidence="3" id="KW-0949">S-adenosyl-L-methionine</keyword>
<evidence type="ECO:0000256" key="4">
    <source>
        <dbReference type="SAM" id="MobiDB-lite"/>
    </source>
</evidence>
<accession>A0A0E3SJP0</accession>
<feature type="compositionally biased region" description="Polar residues" evidence="4">
    <location>
        <begin position="30"/>
        <end position="48"/>
    </location>
</feature>
<dbReference type="PATRIC" id="fig|1434107.4.peg.447"/>
<feature type="compositionally biased region" description="Basic and acidic residues" evidence="4">
    <location>
        <begin position="178"/>
        <end position="192"/>
    </location>
</feature>
<evidence type="ECO:0000259" key="5">
    <source>
        <dbReference type="Pfam" id="PF00891"/>
    </source>
</evidence>
<dbReference type="Gene3D" id="1.10.10.10">
    <property type="entry name" value="Winged helix-like DNA-binding domain superfamily/Winged helix DNA-binding domain"/>
    <property type="match status" value="1"/>
</dbReference>
<dbReference type="FunFam" id="3.40.50.150:FF:000645">
    <property type="entry name" value="SAM-dependent methyltransferase"/>
    <property type="match status" value="1"/>
</dbReference>
<dbReference type="PANTHER" id="PTHR11746">
    <property type="entry name" value="O-METHYLTRANSFERASE"/>
    <property type="match status" value="1"/>
</dbReference>
<dbReference type="InterPro" id="IPR001077">
    <property type="entry name" value="COMT_C"/>
</dbReference>
<feature type="region of interest" description="Disordered" evidence="4">
    <location>
        <begin position="1"/>
        <end position="59"/>
    </location>
</feature>
<dbReference type="STRING" id="1434107.MSBR3_0339"/>
<dbReference type="Gene3D" id="3.40.50.150">
    <property type="entry name" value="Vaccinia Virus protein VP39"/>
    <property type="match status" value="1"/>
</dbReference>
<evidence type="ECO:0000313" key="8">
    <source>
        <dbReference type="Proteomes" id="UP000033066"/>
    </source>
</evidence>
<keyword evidence="8" id="KW-1185">Reference proteome</keyword>
<sequence>MRKVRIRSQEMETQIGNKAESDKEVHKQQTEPGTEPSTQNKETNPRFNKQNEDTEEVKSQLSVGIEIKDGSNAEKAEELFQKPEIDFDRFFKFIDSSIQGLKEYSLIASALELGVFEALNTPLSARNLAEKLGCDPLLMPYFCEALHSLGFLDRFEEGMDKEEEKAQVVKTDPVAGQEKGKSETGSENTDKEINNGGAVYLVSELSATYLLESSPFSQQHYLAERVRNVERWARLPQILKQGPDIVEKGPFFGEIVHCMAENARCGLLQETIKVVTENIDFTNVKRLLDIGGGHGLYAVAFSKLNKDLQAFVFDLPPVTAETRYFIEKYGASRVDTIQGDFFKDEIGSNYDLIFSSFNPGGKVPSLIPKIAEALNPGGIFVTRQMPDEKMKSNPLLSLDWNLWTFEGVKKGRSGYSFENSVPFNEYIGLLGNYGLEVFRALDMIDGSRIVFARKIT</sequence>
<evidence type="ECO:0000259" key="6">
    <source>
        <dbReference type="Pfam" id="PF08100"/>
    </source>
</evidence>
<gene>
    <name evidence="7" type="ORF">MSBR3_0339</name>
</gene>
<dbReference type="GO" id="GO:0032259">
    <property type="term" value="P:methylation"/>
    <property type="evidence" value="ECO:0007669"/>
    <property type="project" value="UniProtKB-KW"/>
</dbReference>
<name>A0A0E3SJP0_METBA</name>
<dbReference type="Pfam" id="PF08100">
    <property type="entry name" value="Dimerisation"/>
    <property type="match status" value="1"/>
</dbReference>
<evidence type="ECO:0000313" key="7">
    <source>
        <dbReference type="EMBL" id="AKB80917.1"/>
    </source>
</evidence>
<dbReference type="EMBL" id="CP009517">
    <property type="protein sequence ID" value="AKB80917.1"/>
    <property type="molecule type" value="Genomic_DNA"/>
</dbReference>
<dbReference type="CDD" id="cd02440">
    <property type="entry name" value="AdoMet_MTases"/>
    <property type="match status" value="1"/>
</dbReference>
<feature type="domain" description="O-methyltransferase dimerisation" evidence="6">
    <location>
        <begin position="100"/>
        <end position="156"/>
    </location>
</feature>
<keyword evidence="1" id="KW-0489">Methyltransferase</keyword>
<dbReference type="HOGENOM" id="CLU_005533_4_3_2"/>
<organism evidence="7 8">
    <name type="scientific">Methanosarcina barkeri 3</name>
    <dbReference type="NCBI Taxonomy" id="1434107"/>
    <lineage>
        <taxon>Archaea</taxon>
        <taxon>Methanobacteriati</taxon>
        <taxon>Methanobacteriota</taxon>
        <taxon>Stenosarchaea group</taxon>
        <taxon>Methanomicrobia</taxon>
        <taxon>Methanosarcinales</taxon>
        <taxon>Methanosarcinaceae</taxon>
        <taxon>Methanosarcina</taxon>
    </lineage>
</organism>
<dbReference type="GO" id="GO:0008171">
    <property type="term" value="F:O-methyltransferase activity"/>
    <property type="evidence" value="ECO:0007669"/>
    <property type="project" value="InterPro"/>
</dbReference>
<evidence type="ECO:0000256" key="2">
    <source>
        <dbReference type="ARBA" id="ARBA00022679"/>
    </source>
</evidence>
<dbReference type="GO" id="GO:0046983">
    <property type="term" value="F:protein dimerization activity"/>
    <property type="evidence" value="ECO:0007669"/>
    <property type="project" value="InterPro"/>
</dbReference>
<dbReference type="InterPro" id="IPR016461">
    <property type="entry name" value="COMT-like"/>
</dbReference>
<dbReference type="InterPro" id="IPR012967">
    <property type="entry name" value="COMT_dimerisation"/>
</dbReference>
<dbReference type="SUPFAM" id="SSF53335">
    <property type="entry name" value="S-adenosyl-L-methionine-dependent methyltransferases"/>
    <property type="match status" value="1"/>
</dbReference>
<dbReference type="PROSITE" id="PS51683">
    <property type="entry name" value="SAM_OMT_II"/>
    <property type="match status" value="1"/>
</dbReference>
<dbReference type="KEGG" id="mbak:MSBR3_0339"/>
<dbReference type="AlphaFoldDB" id="A0A0E3SJP0"/>
<feature type="domain" description="O-methyltransferase C-terminal" evidence="5">
    <location>
        <begin position="272"/>
        <end position="378"/>
    </location>
</feature>
<evidence type="ECO:0000256" key="1">
    <source>
        <dbReference type="ARBA" id="ARBA00022603"/>
    </source>
</evidence>
<evidence type="ECO:0000256" key="3">
    <source>
        <dbReference type="ARBA" id="ARBA00022691"/>
    </source>
</evidence>